<dbReference type="Pfam" id="PF16123">
    <property type="entry name" value="HAGH_C"/>
    <property type="match status" value="1"/>
</dbReference>
<evidence type="ECO:0000256" key="8">
    <source>
        <dbReference type="ARBA" id="ARBA00022833"/>
    </source>
</evidence>
<keyword evidence="8" id="KW-0862">Zinc</keyword>
<keyword evidence="6" id="KW-0479">Metal-binding</keyword>
<evidence type="ECO:0000259" key="10">
    <source>
        <dbReference type="SMART" id="SM00849"/>
    </source>
</evidence>
<dbReference type="SUPFAM" id="SSF56281">
    <property type="entry name" value="Metallo-hydrolase/oxidoreductase"/>
    <property type="match status" value="1"/>
</dbReference>
<dbReference type="GO" id="GO:0016787">
    <property type="term" value="F:hydrolase activity"/>
    <property type="evidence" value="ECO:0007669"/>
    <property type="project" value="UniProtKB-KW"/>
</dbReference>
<organism evidence="11 12">
    <name type="scientific">Myxozyma melibiosi</name>
    <dbReference type="NCBI Taxonomy" id="54550"/>
    <lineage>
        <taxon>Eukaryota</taxon>
        <taxon>Fungi</taxon>
        <taxon>Dikarya</taxon>
        <taxon>Ascomycota</taxon>
        <taxon>Saccharomycotina</taxon>
        <taxon>Lipomycetes</taxon>
        <taxon>Lipomycetales</taxon>
        <taxon>Lipomycetaceae</taxon>
        <taxon>Myxozyma</taxon>
    </lineage>
</organism>
<keyword evidence="7 11" id="KW-0378">Hydrolase</keyword>
<sequence>MLVQHIKMRWGTGDNFCYLVTDNATKETLIIDPAEPAEVLPTINDLVAKGEIVVTGIVNTHHHYDHSGGNDKLRKTFPTVPIIAGFNSPHVTKTPANKSTFKLGKDITVTALHTPCHTQDSICYFFEEGDDRAVFTGDTLFICGSGRFFEGTPAEMDTALNTILGSLPDDTKVYPGHEYTASNVKFAKSVLKNEALDKLEAFTKANEVTAGKFTIGDEKTYNPFMMLTDPQIIKSTGETDRTAVMKKLRELKNSF</sequence>
<evidence type="ECO:0000256" key="9">
    <source>
        <dbReference type="ARBA" id="ARBA00031044"/>
    </source>
</evidence>
<comment type="caution">
    <text evidence="11">The sequence shown here is derived from an EMBL/GenBank/DDBJ whole genome shotgun (WGS) entry which is preliminary data.</text>
</comment>
<reference evidence="11 12" key="1">
    <citation type="submission" date="2024-03" db="EMBL/GenBank/DDBJ databases">
        <title>Genome-scale model development and genomic sequencing of the oleaginous clade Lipomyces.</title>
        <authorList>
            <consortium name="Lawrence Berkeley National Laboratory"/>
            <person name="Czajka J.J."/>
            <person name="Han Y."/>
            <person name="Kim J."/>
            <person name="Mondo S.J."/>
            <person name="Hofstad B.A."/>
            <person name="Robles A."/>
            <person name="Haridas S."/>
            <person name="Riley R."/>
            <person name="LaButti K."/>
            <person name="Pangilinan J."/>
            <person name="Andreopoulos W."/>
            <person name="Lipzen A."/>
            <person name="Yan J."/>
            <person name="Wang M."/>
            <person name="Ng V."/>
            <person name="Grigoriev I.V."/>
            <person name="Spatafora J.W."/>
            <person name="Magnuson J.K."/>
            <person name="Baker S.E."/>
            <person name="Pomraning K.R."/>
        </authorList>
    </citation>
    <scope>NUCLEOTIDE SEQUENCE [LARGE SCALE GENOMIC DNA]</scope>
    <source>
        <strain evidence="11 12">Phaff 52-87</strain>
    </source>
</reference>
<proteinExistence type="inferred from homology"/>
<accession>A0ABR1F0N9</accession>
<evidence type="ECO:0000256" key="1">
    <source>
        <dbReference type="ARBA" id="ARBA00001623"/>
    </source>
</evidence>
<feature type="domain" description="Metallo-beta-lactamase" evidence="10">
    <location>
        <begin position="14"/>
        <end position="177"/>
    </location>
</feature>
<dbReference type="InterPro" id="IPR035680">
    <property type="entry name" value="Clx_II_MBL"/>
</dbReference>
<name>A0ABR1F0N9_9ASCO</name>
<dbReference type="EC" id="3.1.2.6" evidence="5"/>
<dbReference type="RefSeq" id="XP_064766452.1">
    <property type="nucleotide sequence ID" value="XM_064913470.1"/>
</dbReference>
<dbReference type="EMBL" id="JBBJBU010000012">
    <property type="protein sequence ID" value="KAK7203419.1"/>
    <property type="molecule type" value="Genomic_DNA"/>
</dbReference>
<dbReference type="Pfam" id="PF00753">
    <property type="entry name" value="Lactamase_B"/>
    <property type="match status" value="1"/>
</dbReference>
<evidence type="ECO:0000256" key="7">
    <source>
        <dbReference type="ARBA" id="ARBA00022801"/>
    </source>
</evidence>
<comment type="catalytic activity">
    <reaction evidence="1">
        <text>an S-(2-hydroxyacyl)glutathione + H2O = a 2-hydroxy carboxylate + glutathione + H(+)</text>
        <dbReference type="Rhea" id="RHEA:21864"/>
        <dbReference type="ChEBI" id="CHEBI:15377"/>
        <dbReference type="ChEBI" id="CHEBI:15378"/>
        <dbReference type="ChEBI" id="CHEBI:57925"/>
        <dbReference type="ChEBI" id="CHEBI:58896"/>
        <dbReference type="ChEBI" id="CHEBI:71261"/>
        <dbReference type="EC" id="3.1.2.6"/>
    </reaction>
</comment>
<dbReference type="PANTHER" id="PTHR11935:SF94">
    <property type="entry name" value="TENZING NORGAY, ISOFORM C"/>
    <property type="match status" value="1"/>
</dbReference>
<dbReference type="InterPro" id="IPR036866">
    <property type="entry name" value="RibonucZ/Hydroxyglut_hydro"/>
</dbReference>
<evidence type="ECO:0000256" key="4">
    <source>
        <dbReference type="ARBA" id="ARBA00006759"/>
    </source>
</evidence>
<dbReference type="InterPro" id="IPR001279">
    <property type="entry name" value="Metallo-B-lactamas"/>
</dbReference>
<evidence type="ECO:0000256" key="5">
    <source>
        <dbReference type="ARBA" id="ARBA00011917"/>
    </source>
</evidence>
<dbReference type="CDD" id="cd07723">
    <property type="entry name" value="hydroxyacylglutathione_hydrolase_MBL-fold"/>
    <property type="match status" value="1"/>
</dbReference>
<dbReference type="PANTHER" id="PTHR11935">
    <property type="entry name" value="BETA LACTAMASE DOMAIN"/>
    <property type="match status" value="1"/>
</dbReference>
<comment type="cofactor">
    <cofactor evidence="2">
        <name>Zn(2+)</name>
        <dbReference type="ChEBI" id="CHEBI:29105"/>
    </cofactor>
</comment>
<dbReference type="InterPro" id="IPR032282">
    <property type="entry name" value="HAGH_C"/>
</dbReference>
<dbReference type="Proteomes" id="UP001498771">
    <property type="component" value="Unassembled WGS sequence"/>
</dbReference>
<protein>
    <recommendedName>
        <fullName evidence="5">hydroxyacylglutathione hydrolase</fullName>
        <ecNumber evidence="5">3.1.2.6</ecNumber>
    </recommendedName>
    <alternativeName>
        <fullName evidence="9">Glyoxalase II</fullName>
    </alternativeName>
</protein>
<dbReference type="GeneID" id="90038982"/>
<dbReference type="SMART" id="SM00849">
    <property type="entry name" value="Lactamase_B"/>
    <property type="match status" value="1"/>
</dbReference>
<gene>
    <name evidence="11" type="ORF">BZA70DRAFT_283655</name>
</gene>
<evidence type="ECO:0000256" key="3">
    <source>
        <dbReference type="ARBA" id="ARBA00004963"/>
    </source>
</evidence>
<keyword evidence="12" id="KW-1185">Reference proteome</keyword>
<comment type="similarity">
    <text evidence="4">Belongs to the metallo-beta-lactamase superfamily. Glyoxalase II family.</text>
</comment>
<evidence type="ECO:0000256" key="2">
    <source>
        <dbReference type="ARBA" id="ARBA00001947"/>
    </source>
</evidence>
<dbReference type="Gene3D" id="3.60.15.10">
    <property type="entry name" value="Ribonuclease Z/Hydroxyacylglutathione hydrolase-like"/>
    <property type="match status" value="1"/>
</dbReference>
<comment type="pathway">
    <text evidence="3">Secondary metabolite metabolism; methylglyoxal degradation; (R)-lactate from methylglyoxal: step 2/2.</text>
</comment>
<evidence type="ECO:0000313" key="12">
    <source>
        <dbReference type="Proteomes" id="UP001498771"/>
    </source>
</evidence>
<evidence type="ECO:0000256" key="6">
    <source>
        <dbReference type="ARBA" id="ARBA00022723"/>
    </source>
</evidence>
<evidence type="ECO:0000313" key="11">
    <source>
        <dbReference type="EMBL" id="KAK7203419.1"/>
    </source>
</evidence>